<dbReference type="GO" id="GO:0051301">
    <property type="term" value="P:cell division"/>
    <property type="evidence" value="ECO:0007669"/>
    <property type="project" value="UniProtKB-KW"/>
</dbReference>
<dbReference type="AlphaFoldDB" id="A0A1M4U4E9"/>
<dbReference type="CDD" id="cd13890">
    <property type="entry name" value="CuRO_3_CueO_FtsP"/>
    <property type="match status" value="1"/>
</dbReference>
<accession>A0A1M4U4E9</accession>
<evidence type="ECO:0000259" key="6">
    <source>
        <dbReference type="Pfam" id="PF07731"/>
    </source>
</evidence>
<name>A0A1M4U4E9_9FIRM</name>
<dbReference type="InterPro" id="IPR033138">
    <property type="entry name" value="Cu_oxidase_CS"/>
</dbReference>
<dbReference type="Pfam" id="PF07731">
    <property type="entry name" value="Cu-oxidase_2"/>
    <property type="match status" value="1"/>
</dbReference>
<dbReference type="Proteomes" id="UP000184251">
    <property type="component" value="Unassembled WGS sequence"/>
</dbReference>
<comment type="similarity">
    <text evidence="1">Belongs to the multicopper oxidase family.</text>
</comment>
<protein>
    <submittedName>
        <fullName evidence="8">Multicopper oxidase with three cupredoxin domains (Includes cell division protein FtsP and spore coat protein CotA)</fullName>
    </submittedName>
</protein>
<keyword evidence="2" id="KW-0479">Metal-binding</keyword>
<keyword evidence="4" id="KW-0812">Transmembrane</keyword>
<dbReference type="InterPro" id="IPR011706">
    <property type="entry name" value="Cu-oxidase_C"/>
</dbReference>
<dbReference type="PROSITE" id="PS00079">
    <property type="entry name" value="MULTICOPPER_OXIDASE1"/>
    <property type="match status" value="1"/>
</dbReference>
<dbReference type="SUPFAM" id="SSF49503">
    <property type="entry name" value="Cupredoxins"/>
    <property type="match status" value="3"/>
</dbReference>
<dbReference type="OrthoDB" id="9757546at2"/>
<sequence length="470" mass="52631">MKNMKEKLNKFLSLIIVVAAVGFVLTAYYTFFGGSDVDLEGKNKLKIPEILDDLNADPGIAEFKLEAGISQTEFTKGRLTPTLGYNGSYLGPVIRLVKGQDVSIVVENNLNEWTTIHWHGLVVDGENDGGPMQGIASGETWNAKFKVEQPASTLWYHPHFAGTVANQVYYGLAGLIYIDDEFTDTMSIPKDYGIDDIPLVVQDRNFNIDGSFDYRVSMMGVDKGDKILVNGTLDPYFIVKREKVRFRLLNGSNSQNFSFRLSNRAEFLMIASDGGFLEKPLKKEAIFLSPGERAEIVVDFSEFNDKSVKLVSNDDLILELVIDGELEKSPDIPEELAEVADIAADEASNTRIFELQSMGISGTINGKYYDMNRIDERVDLNATEYWIVRNVGGMMATGHPFHVHGTQFQVVSRNGEKPTPEESGHKDTVYVDVGEEVVIKVMFKKEGLFMYHCHILEHEDRGMMGQFIVE</sequence>
<keyword evidence="3" id="KW-0560">Oxidoreductase</keyword>
<evidence type="ECO:0000259" key="5">
    <source>
        <dbReference type="Pfam" id="PF00394"/>
    </source>
</evidence>
<evidence type="ECO:0000256" key="4">
    <source>
        <dbReference type="SAM" id="Phobius"/>
    </source>
</evidence>
<reference evidence="8 9" key="1">
    <citation type="submission" date="2016-11" db="EMBL/GenBank/DDBJ databases">
        <authorList>
            <person name="Jaros S."/>
            <person name="Januszkiewicz K."/>
            <person name="Wedrychowicz H."/>
        </authorList>
    </citation>
    <scope>NUCLEOTIDE SEQUENCE [LARGE SCALE GENOMIC DNA]</scope>
    <source>
        <strain evidence="8 9">DSM 14828</strain>
    </source>
</reference>
<proteinExistence type="inferred from homology"/>
<keyword evidence="8" id="KW-0167">Capsid protein</keyword>
<dbReference type="GO" id="GO:0016491">
    <property type="term" value="F:oxidoreductase activity"/>
    <property type="evidence" value="ECO:0007669"/>
    <property type="project" value="UniProtKB-KW"/>
</dbReference>
<keyword evidence="4" id="KW-1133">Transmembrane helix</keyword>
<dbReference type="InterPro" id="IPR045087">
    <property type="entry name" value="Cu-oxidase_fam"/>
</dbReference>
<feature type="domain" description="Plastocyanin-like" evidence="6">
    <location>
        <begin position="353"/>
        <end position="470"/>
    </location>
</feature>
<dbReference type="CDD" id="cd04232">
    <property type="entry name" value="CuRO_1_CueO_FtsP"/>
    <property type="match status" value="1"/>
</dbReference>
<keyword evidence="9" id="KW-1185">Reference proteome</keyword>
<dbReference type="Pfam" id="PF00394">
    <property type="entry name" value="Cu-oxidase"/>
    <property type="match status" value="1"/>
</dbReference>
<dbReference type="PANTHER" id="PTHR48267:SF1">
    <property type="entry name" value="BILIRUBIN OXIDASE"/>
    <property type="match status" value="1"/>
</dbReference>
<keyword evidence="8" id="KW-0946">Virion</keyword>
<dbReference type="Pfam" id="PF07732">
    <property type="entry name" value="Cu-oxidase_3"/>
    <property type="match status" value="1"/>
</dbReference>
<dbReference type="EMBL" id="FQTU01000003">
    <property type="protein sequence ID" value="SHE51427.1"/>
    <property type="molecule type" value="Genomic_DNA"/>
</dbReference>
<dbReference type="Gene3D" id="2.60.40.420">
    <property type="entry name" value="Cupredoxins - blue copper proteins"/>
    <property type="match status" value="3"/>
</dbReference>
<keyword evidence="8" id="KW-0132">Cell division</keyword>
<dbReference type="PANTHER" id="PTHR48267">
    <property type="entry name" value="CUPREDOXIN SUPERFAMILY PROTEIN"/>
    <property type="match status" value="1"/>
</dbReference>
<keyword evidence="8" id="KW-0131">Cell cycle</keyword>
<dbReference type="InterPro" id="IPR011707">
    <property type="entry name" value="Cu-oxidase-like_N"/>
</dbReference>
<dbReference type="InterPro" id="IPR002355">
    <property type="entry name" value="Cu_oxidase_Cu_BS"/>
</dbReference>
<organism evidence="8 9">
    <name type="scientific">Alkalibacter saccharofermentans DSM 14828</name>
    <dbReference type="NCBI Taxonomy" id="1120975"/>
    <lineage>
        <taxon>Bacteria</taxon>
        <taxon>Bacillati</taxon>
        <taxon>Bacillota</taxon>
        <taxon>Clostridia</taxon>
        <taxon>Eubacteriales</taxon>
        <taxon>Eubacteriaceae</taxon>
        <taxon>Alkalibacter</taxon>
    </lineage>
</organism>
<evidence type="ECO:0000313" key="9">
    <source>
        <dbReference type="Proteomes" id="UP000184251"/>
    </source>
</evidence>
<keyword evidence="4" id="KW-0472">Membrane</keyword>
<gene>
    <name evidence="8" type="ORF">SAMN02746064_00635</name>
</gene>
<evidence type="ECO:0000313" key="8">
    <source>
        <dbReference type="EMBL" id="SHE51427.1"/>
    </source>
</evidence>
<dbReference type="InterPro" id="IPR008972">
    <property type="entry name" value="Cupredoxin"/>
</dbReference>
<dbReference type="CDD" id="cd13867">
    <property type="entry name" value="CuRO_2_CueO_FtsP"/>
    <property type="match status" value="1"/>
</dbReference>
<feature type="domain" description="Plastocyanin-like" evidence="5">
    <location>
        <begin position="238"/>
        <end position="302"/>
    </location>
</feature>
<dbReference type="GO" id="GO:0005507">
    <property type="term" value="F:copper ion binding"/>
    <property type="evidence" value="ECO:0007669"/>
    <property type="project" value="InterPro"/>
</dbReference>
<evidence type="ECO:0000256" key="3">
    <source>
        <dbReference type="ARBA" id="ARBA00023002"/>
    </source>
</evidence>
<dbReference type="RefSeq" id="WP_073269635.1">
    <property type="nucleotide sequence ID" value="NZ_FQTU01000003.1"/>
</dbReference>
<feature type="domain" description="Plastocyanin-like" evidence="7">
    <location>
        <begin position="72"/>
        <end position="181"/>
    </location>
</feature>
<dbReference type="STRING" id="1120975.SAMN02746064_00635"/>
<evidence type="ECO:0000259" key="7">
    <source>
        <dbReference type="Pfam" id="PF07732"/>
    </source>
</evidence>
<evidence type="ECO:0000256" key="1">
    <source>
        <dbReference type="ARBA" id="ARBA00010609"/>
    </source>
</evidence>
<dbReference type="PROSITE" id="PS00080">
    <property type="entry name" value="MULTICOPPER_OXIDASE2"/>
    <property type="match status" value="1"/>
</dbReference>
<feature type="transmembrane region" description="Helical" evidence="4">
    <location>
        <begin position="12"/>
        <end position="32"/>
    </location>
</feature>
<evidence type="ECO:0000256" key="2">
    <source>
        <dbReference type="ARBA" id="ARBA00022723"/>
    </source>
</evidence>
<dbReference type="InterPro" id="IPR001117">
    <property type="entry name" value="Cu-oxidase_2nd"/>
</dbReference>